<keyword evidence="14 23" id="KW-0460">Magnesium</keyword>
<dbReference type="GO" id="GO:0006654">
    <property type="term" value="P:phosphatidic acid biosynthetic process"/>
    <property type="evidence" value="ECO:0007669"/>
    <property type="project" value="InterPro"/>
</dbReference>
<keyword evidence="9 24" id="KW-0812">Transmembrane</keyword>
<proteinExistence type="inferred from homology"/>
<keyword evidence="17 24" id="KW-0472">Membrane</keyword>
<evidence type="ECO:0000256" key="12">
    <source>
        <dbReference type="ARBA" id="ARBA00022777"/>
    </source>
</evidence>
<evidence type="ECO:0000256" key="14">
    <source>
        <dbReference type="ARBA" id="ARBA00022842"/>
    </source>
</evidence>
<keyword evidence="15 24" id="KW-1133">Transmembrane helix</keyword>
<keyword evidence="12 24" id="KW-0418">Kinase</keyword>
<evidence type="ECO:0000256" key="20">
    <source>
        <dbReference type="PIRSR" id="PIRSR600829-1"/>
    </source>
</evidence>
<reference evidence="26" key="1">
    <citation type="journal article" date="2011" name="Stand. Genomic Sci.">
        <title>Genome sequence of the filamentous, gliding Thiothrix nivea neotype strain (JP2(T)).</title>
        <authorList>
            <person name="Lapidus A."/>
            <person name="Nolan M."/>
            <person name="Lucas S."/>
            <person name="Glavina Del Rio T."/>
            <person name="Tice H."/>
            <person name="Cheng J.F."/>
            <person name="Tapia R."/>
            <person name="Han C."/>
            <person name="Goodwin L."/>
            <person name="Pitluck S."/>
            <person name="Liolios K."/>
            <person name="Pagani I."/>
            <person name="Ivanova N."/>
            <person name="Huntemann M."/>
            <person name="Mavromatis K."/>
            <person name="Mikhailova N."/>
            <person name="Pati A."/>
            <person name="Chen A."/>
            <person name="Palaniappan K."/>
            <person name="Land M."/>
            <person name="Brambilla E.M."/>
            <person name="Rohde M."/>
            <person name="Abt B."/>
            <person name="Verbarg S."/>
            <person name="Goker M."/>
            <person name="Bristow J."/>
            <person name="Eisen J.A."/>
            <person name="Markowitz V."/>
            <person name="Hugenholtz P."/>
            <person name="Kyrpides N.C."/>
            <person name="Klenk H.P."/>
            <person name="Woyke T."/>
        </authorList>
    </citation>
    <scope>NUCLEOTIDE SEQUENCE [LARGE SCALE GENOMIC DNA]</scope>
    <source>
        <strain evidence="26">ATCC 35100 / DSM 5205 / JP2</strain>
    </source>
</reference>
<keyword evidence="10 23" id="KW-0479">Metal-binding</keyword>
<dbReference type="GO" id="GO:0005886">
    <property type="term" value="C:plasma membrane"/>
    <property type="evidence" value="ECO:0007669"/>
    <property type="project" value="UniProtKB-SubCell"/>
</dbReference>
<keyword evidence="7 24" id="KW-0997">Cell inner membrane</keyword>
<dbReference type="PANTHER" id="PTHR34299:SF1">
    <property type="entry name" value="DIACYLGLYCEROL KINASE"/>
    <property type="match status" value="1"/>
</dbReference>
<comment type="similarity">
    <text evidence="2 24">Belongs to the bacterial diacylglycerol kinase family.</text>
</comment>
<dbReference type="OrthoDB" id="9796011at2"/>
<evidence type="ECO:0000313" key="25">
    <source>
        <dbReference type="EMBL" id="EIJ36280.1"/>
    </source>
</evidence>
<evidence type="ECO:0000256" key="17">
    <source>
        <dbReference type="ARBA" id="ARBA00023136"/>
    </source>
</evidence>
<feature type="transmembrane region" description="Helical" evidence="24">
    <location>
        <begin position="101"/>
        <end position="118"/>
    </location>
</feature>
<dbReference type="EMBL" id="JH651384">
    <property type="protein sequence ID" value="EIJ36280.1"/>
    <property type="molecule type" value="Genomic_DNA"/>
</dbReference>
<feature type="active site" description="Proton acceptor" evidence="20">
    <location>
        <position position="71"/>
    </location>
</feature>
<dbReference type="RefSeq" id="WP_002710157.1">
    <property type="nucleotide sequence ID" value="NZ_JH651384.1"/>
</dbReference>
<keyword evidence="6" id="KW-0444">Lipid biosynthesis</keyword>
<dbReference type="Gene3D" id="1.10.287.3610">
    <property type="match status" value="1"/>
</dbReference>
<feature type="binding site" evidence="22">
    <location>
        <position position="30"/>
    </location>
    <ligand>
        <name>ATP</name>
        <dbReference type="ChEBI" id="CHEBI:30616"/>
    </ligand>
</feature>
<feature type="binding site" evidence="21">
    <location>
        <begin position="15"/>
        <end position="20"/>
    </location>
    <ligand>
        <name>substrate</name>
    </ligand>
</feature>
<feature type="binding site" evidence="22">
    <location>
        <begin position="96"/>
        <end position="97"/>
    </location>
    <ligand>
        <name>ATP</name>
        <dbReference type="ChEBI" id="CHEBI:30616"/>
    </ligand>
</feature>
<evidence type="ECO:0000256" key="6">
    <source>
        <dbReference type="ARBA" id="ARBA00022516"/>
    </source>
</evidence>
<dbReference type="AlphaFoldDB" id="A0A656HLS7"/>
<feature type="transmembrane region" description="Helical" evidence="24">
    <location>
        <begin position="37"/>
        <end position="55"/>
    </location>
</feature>
<dbReference type="PANTHER" id="PTHR34299">
    <property type="entry name" value="DIACYLGLYCEROL KINASE"/>
    <property type="match status" value="1"/>
</dbReference>
<comment type="cofactor">
    <cofactor evidence="23">
        <name>Mg(2+)</name>
        <dbReference type="ChEBI" id="CHEBI:18420"/>
    </cofactor>
    <text evidence="23">Mn(2+), Zn(2+), Cd(2+) and Co(2+) support activity to lesser extents.</text>
</comment>
<dbReference type="InterPro" id="IPR036945">
    <property type="entry name" value="DAGK_sf"/>
</dbReference>
<keyword evidence="8 24" id="KW-0808">Transferase</keyword>
<organism evidence="25 26">
    <name type="scientific">Thiothrix nivea (strain ATCC 35100 / DSM 5205 / JP2)</name>
    <dbReference type="NCBI Taxonomy" id="870187"/>
    <lineage>
        <taxon>Bacteria</taxon>
        <taxon>Pseudomonadati</taxon>
        <taxon>Pseudomonadota</taxon>
        <taxon>Gammaproteobacteria</taxon>
        <taxon>Thiotrichales</taxon>
        <taxon>Thiotrichaceae</taxon>
        <taxon>Thiothrix</taxon>
    </lineage>
</organism>
<evidence type="ECO:0000256" key="22">
    <source>
        <dbReference type="PIRSR" id="PIRSR600829-3"/>
    </source>
</evidence>
<feature type="binding site" evidence="22">
    <location>
        <position position="78"/>
    </location>
    <ligand>
        <name>ATP</name>
        <dbReference type="ChEBI" id="CHEBI:30616"/>
    </ligand>
</feature>
<dbReference type="EC" id="2.7.1.107" evidence="3 24"/>
<evidence type="ECO:0000256" key="18">
    <source>
        <dbReference type="ARBA" id="ARBA00023209"/>
    </source>
</evidence>
<keyword evidence="5" id="KW-1003">Cell membrane</keyword>
<dbReference type="Proteomes" id="UP000005317">
    <property type="component" value="Unassembled WGS sequence"/>
</dbReference>
<evidence type="ECO:0000256" key="19">
    <source>
        <dbReference type="ARBA" id="ARBA00023264"/>
    </source>
</evidence>
<keyword evidence="26" id="KW-1185">Reference proteome</keyword>
<feature type="binding site" evidence="21">
    <location>
        <position position="71"/>
    </location>
    <ligand>
        <name>substrate</name>
    </ligand>
</feature>
<comment type="subcellular location">
    <subcellularLocation>
        <location evidence="1 24">Cell inner membrane</location>
        <topology evidence="1 24">Multi-pass membrane protein</topology>
    </subcellularLocation>
</comment>
<gene>
    <name evidence="25" type="ORF">Thini_3778</name>
</gene>
<dbReference type="PROSITE" id="PS01069">
    <property type="entry name" value="DAGK_PROKAR"/>
    <property type="match status" value="1"/>
</dbReference>
<evidence type="ECO:0000256" key="21">
    <source>
        <dbReference type="PIRSR" id="PIRSR600829-2"/>
    </source>
</evidence>
<feature type="binding site" evidence="22">
    <location>
        <position position="11"/>
    </location>
    <ligand>
        <name>ATP</name>
        <dbReference type="ChEBI" id="CHEBI:30616"/>
    </ligand>
</feature>
<feature type="binding site" evidence="21">
    <location>
        <position position="11"/>
    </location>
    <ligand>
        <name>substrate</name>
    </ligand>
</feature>
<evidence type="ECO:0000256" key="16">
    <source>
        <dbReference type="ARBA" id="ARBA00023098"/>
    </source>
</evidence>
<evidence type="ECO:0000256" key="13">
    <source>
        <dbReference type="ARBA" id="ARBA00022840"/>
    </source>
</evidence>
<feature type="transmembrane region" description="Helical" evidence="24">
    <location>
        <begin position="61"/>
        <end position="81"/>
    </location>
</feature>
<evidence type="ECO:0000256" key="10">
    <source>
        <dbReference type="ARBA" id="ARBA00022723"/>
    </source>
</evidence>
<sequence length="119" mass="13160">MAYSGNTGLKRIIKAGQYSWQGFRAAYKHEEAFRQEVWVLVVAVPLALWLGENAVEKTLMIGSVLLLLIVELLNSAVEAVVDRTGMEPHKLSGRAKDMGSAAVFFAILMVGVVWFFMLS</sequence>
<evidence type="ECO:0000313" key="26">
    <source>
        <dbReference type="Proteomes" id="UP000005317"/>
    </source>
</evidence>
<evidence type="ECO:0000256" key="4">
    <source>
        <dbReference type="ARBA" id="ARBA00017575"/>
    </source>
</evidence>
<keyword evidence="11 22" id="KW-0547">Nucleotide-binding</keyword>
<evidence type="ECO:0000256" key="24">
    <source>
        <dbReference type="RuleBase" id="RU363065"/>
    </source>
</evidence>
<evidence type="ECO:0000256" key="3">
    <source>
        <dbReference type="ARBA" id="ARBA00012133"/>
    </source>
</evidence>
<comment type="function">
    <text evidence="24">Catalyzes the ATP-dependent phosphorylation of sn-l,2-diacylglycerol (DAG) to phosphatidic acid. Involved in the recycling of diacylglycerol produced as a by-product during membrane-derived oligosaccharide (MDO) biosynthesis.</text>
</comment>
<evidence type="ECO:0000256" key="23">
    <source>
        <dbReference type="PIRSR" id="PIRSR600829-4"/>
    </source>
</evidence>
<accession>A0A656HLS7</accession>
<evidence type="ECO:0000256" key="7">
    <source>
        <dbReference type="ARBA" id="ARBA00022519"/>
    </source>
</evidence>
<evidence type="ECO:0000256" key="2">
    <source>
        <dbReference type="ARBA" id="ARBA00005967"/>
    </source>
</evidence>
<evidence type="ECO:0000256" key="11">
    <source>
        <dbReference type="ARBA" id="ARBA00022741"/>
    </source>
</evidence>
<keyword evidence="16 24" id="KW-0443">Lipid metabolism</keyword>
<feature type="binding site" evidence="23">
    <location>
        <position position="78"/>
    </location>
    <ligand>
        <name>a divalent metal cation</name>
        <dbReference type="ChEBI" id="CHEBI:60240"/>
    </ligand>
</feature>
<evidence type="ECO:0000256" key="5">
    <source>
        <dbReference type="ARBA" id="ARBA00022475"/>
    </source>
</evidence>
<dbReference type="GO" id="GO:0005524">
    <property type="term" value="F:ATP binding"/>
    <property type="evidence" value="ECO:0007669"/>
    <property type="project" value="UniProtKB-KW"/>
</dbReference>
<dbReference type="Pfam" id="PF01219">
    <property type="entry name" value="DAGK_prokar"/>
    <property type="match status" value="1"/>
</dbReference>
<evidence type="ECO:0000256" key="1">
    <source>
        <dbReference type="ARBA" id="ARBA00004429"/>
    </source>
</evidence>
<keyword evidence="18" id="KW-0594">Phospholipid biosynthesis</keyword>
<feature type="binding site" evidence="21">
    <location>
        <position position="100"/>
    </location>
    <ligand>
        <name>substrate</name>
    </ligand>
</feature>
<dbReference type="GO" id="GO:0046872">
    <property type="term" value="F:metal ion binding"/>
    <property type="evidence" value="ECO:0007669"/>
    <property type="project" value="UniProtKB-KW"/>
</dbReference>
<comment type="catalytic activity">
    <reaction evidence="24">
        <text>a 1,2-diacyl-sn-glycerol + ATP = a 1,2-diacyl-sn-glycero-3-phosphate + ADP + H(+)</text>
        <dbReference type="Rhea" id="RHEA:10272"/>
        <dbReference type="ChEBI" id="CHEBI:15378"/>
        <dbReference type="ChEBI" id="CHEBI:17815"/>
        <dbReference type="ChEBI" id="CHEBI:30616"/>
        <dbReference type="ChEBI" id="CHEBI:58608"/>
        <dbReference type="ChEBI" id="CHEBI:456216"/>
        <dbReference type="EC" id="2.7.1.107"/>
    </reaction>
</comment>
<keyword evidence="13 22" id="KW-0067">ATP-binding</keyword>
<dbReference type="InterPro" id="IPR033718">
    <property type="entry name" value="DAGK_prok"/>
</dbReference>
<feature type="binding site" evidence="22">
    <location>
        <position position="18"/>
    </location>
    <ligand>
        <name>ATP</name>
        <dbReference type="ChEBI" id="CHEBI:30616"/>
    </ligand>
</feature>
<dbReference type="CDD" id="cd14264">
    <property type="entry name" value="DAGK_IM"/>
    <property type="match status" value="1"/>
</dbReference>
<feature type="binding site" evidence="23">
    <location>
        <position position="30"/>
    </location>
    <ligand>
        <name>a divalent metal cation</name>
        <dbReference type="ChEBI" id="CHEBI:60240"/>
    </ligand>
</feature>
<evidence type="ECO:0000256" key="8">
    <source>
        <dbReference type="ARBA" id="ARBA00022679"/>
    </source>
</evidence>
<name>A0A656HLS7_THINJ</name>
<dbReference type="GO" id="GO:0004143">
    <property type="term" value="F:ATP-dependent diacylglycerol kinase activity"/>
    <property type="evidence" value="ECO:0007669"/>
    <property type="project" value="UniProtKB-EC"/>
</dbReference>
<feature type="binding site" evidence="21">
    <location>
        <begin position="32"/>
        <end position="36"/>
    </location>
    <ligand>
        <name>substrate</name>
    </ligand>
</feature>
<dbReference type="InterPro" id="IPR000829">
    <property type="entry name" value="DAGK"/>
</dbReference>
<evidence type="ECO:0000256" key="15">
    <source>
        <dbReference type="ARBA" id="ARBA00022989"/>
    </source>
</evidence>
<feature type="binding site" evidence="22">
    <location>
        <begin position="87"/>
        <end position="89"/>
    </location>
    <ligand>
        <name>ATP</name>
        <dbReference type="ChEBI" id="CHEBI:30616"/>
    </ligand>
</feature>
<protein>
    <recommendedName>
        <fullName evidence="4 24">Diacylglycerol kinase</fullName>
        <ecNumber evidence="3 24">2.7.1.107</ecNumber>
    </recommendedName>
</protein>
<evidence type="ECO:0000256" key="9">
    <source>
        <dbReference type="ARBA" id="ARBA00022692"/>
    </source>
</evidence>
<keyword evidence="19 24" id="KW-1208">Phospholipid metabolism</keyword>